<accession>A0ABY4E5A6</accession>
<reference evidence="1 2" key="1">
    <citation type="journal article" date="2022" name="Res Sq">
        <title>Evolution of multicellular longitudinally dividing oral cavity symbionts (Neisseriaceae).</title>
        <authorList>
            <person name="Nyongesa S."/>
            <person name="Weber P."/>
            <person name="Bernet E."/>
            <person name="Pullido F."/>
            <person name="Nieckarz M."/>
            <person name="Delaby M."/>
            <person name="Nieves C."/>
            <person name="Viehboeck T."/>
            <person name="Krause N."/>
            <person name="Rivera-Millot A."/>
            <person name="Nakamura A."/>
            <person name="Vischer N."/>
            <person name="VanNieuwenhze M."/>
            <person name="Brun Y."/>
            <person name="Cava F."/>
            <person name="Bulgheresi S."/>
            <person name="Veyrier F."/>
        </authorList>
    </citation>
    <scope>NUCLEOTIDE SEQUENCE [LARGE SCALE GENOMIC DNA]</scope>
    <source>
        <strain evidence="1 2">SN4</strain>
    </source>
</reference>
<proteinExistence type="predicted"/>
<dbReference type="Proteomes" id="UP000832011">
    <property type="component" value="Chromosome"/>
</dbReference>
<sequence length="126" mass="13843">MELLSFDALQELAVTRTKRITVPELGGDIFIKRPQAKDQVKFDEVFGLFGSHVLGNGGEVYVQTNPLRLAACKVACCVIDPSQENRPVFTSDSVYCLTDDQIYAVSKQIDAFAGENVLSQDDVAKN</sequence>
<name>A0ABY4E5A6_9NEIS</name>
<dbReference type="EMBL" id="CP091511">
    <property type="protein sequence ID" value="UOO89508.1"/>
    <property type="molecule type" value="Genomic_DNA"/>
</dbReference>
<dbReference type="RefSeq" id="WP_058357197.1">
    <property type="nucleotide sequence ID" value="NZ_CABKVG010000010.1"/>
</dbReference>
<organism evidence="1 2">
    <name type="scientific">Vitreoscilla massiliensis</name>
    <dbReference type="NCBI Taxonomy" id="1689272"/>
    <lineage>
        <taxon>Bacteria</taxon>
        <taxon>Pseudomonadati</taxon>
        <taxon>Pseudomonadota</taxon>
        <taxon>Betaproteobacteria</taxon>
        <taxon>Neisseriales</taxon>
        <taxon>Neisseriaceae</taxon>
        <taxon>Vitreoscilla</taxon>
    </lineage>
</organism>
<keyword evidence="2" id="KW-1185">Reference proteome</keyword>
<gene>
    <name evidence="1" type="ORF">LVJ82_00570</name>
</gene>
<protein>
    <submittedName>
        <fullName evidence="1">Uncharacterized protein</fullName>
    </submittedName>
</protein>
<evidence type="ECO:0000313" key="1">
    <source>
        <dbReference type="EMBL" id="UOO89508.1"/>
    </source>
</evidence>
<evidence type="ECO:0000313" key="2">
    <source>
        <dbReference type="Proteomes" id="UP000832011"/>
    </source>
</evidence>